<accession>A0ACC6PI47</accession>
<proteinExistence type="predicted"/>
<reference evidence="1" key="1">
    <citation type="submission" date="2024-03" db="EMBL/GenBank/DDBJ databases">
        <title>Whole genome sequecning of epiphytes from Marcgravia umbellata leaves.</title>
        <authorList>
            <person name="Kumar G."/>
            <person name="Savka M.A."/>
        </authorList>
    </citation>
    <scope>NUCLEOTIDE SEQUENCE</scope>
    <source>
        <strain evidence="1">RIT_BL5</strain>
    </source>
</reference>
<organism evidence="1 2">
    <name type="scientific">Saccharibacillus sacchari</name>
    <dbReference type="NCBI Taxonomy" id="456493"/>
    <lineage>
        <taxon>Bacteria</taxon>
        <taxon>Bacillati</taxon>
        <taxon>Bacillota</taxon>
        <taxon>Bacilli</taxon>
        <taxon>Bacillales</taxon>
        <taxon>Paenibacillaceae</taxon>
        <taxon>Saccharibacillus</taxon>
    </lineage>
</organism>
<evidence type="ECO:0000313" key="1">
    <source>
        <dbReference type="EMBL" id="MEJ8306660.1"/>
    </source>
</evidence>
<dbReference type="Proteomes" id="UP001380953">
    <property type="component" value="Unassembled WGS sequence"/>
</dbReference>
<keyword evidence="2" id="KW-1185">Reference proteome</keyword>
<evidence type="ECO:0000313" key="2">
    <source>
        <dbReference type="Proteomes" id="UP001380953"/>
    </source>
</evidence>
<sequence>MKHRFATIMRPYLRPYTLLKKTEGVWKGGKLIEGEPERVALRGVIQPLGRKILQEDGGRYDEDDRNLYTTNTHAAGDVVEYKGKRYTVTDDDDRSDYSDAYQYVLKRVKP</sequence>
<name>A0ACC6PI47_9BACL</name>
<dbReference type="EMBL" id="JBBKAR010000056">
    <property type="protein sequence ID" value="MEJ8306660.1"/>
    <property type="molecule type" value="Genomic_DNA"/>
</dbReference>
<protein>
    <submittedName>
        <fullName evidence="1">Uncharacterized protein</fullName>
    </submittedName>
</protein>
<comment type="caution">
    <text evidence="1">The sequence shown here is derived from an EMBL/GenBank/DDBJ whole genome shotgun (WGS) entry which is preliminary data.</text>
</comment>
<gene>
    <name evidence="1" type="ORF">WKI47_22345</name>
</gene>